<name>A0A0B6YU59_9EUPU</name>
<dbReference type="SUPFAM" id="SSF57667">
    <property type="entry name" value="beta-beta-alpha zinc fingers"/>
    <property type="match status" value="3"/>
</dbReference>
<dbReference type="PANTHER" id="PTHR23235">
    <property type="entry name" value="KRUEPPEL-LIKE TRANSCRIPTION FACTOR"/>
    <property type="match status" value="1"/>
</dbReference>
<dbReference type="EMBL" id="HACG01012466">
    <property type="protein sequence ID" value="CEK59331.1"/>
    <property type="molecule type" value="Transcribed_RNA"/>
</dbReference>
<dbReference type="Pfam" id="PF00096">
    <property type="entry name" value="zf-C2H2"/>
    <property type="match status" value="4"/>
</dbReference>
<protein>
    <recommendedName>
        <fullName evidence="7">C2H2-type domain-containing protein</fullName>
    </recommendedName>
</protein>
<keyword evidence="1" id="KW-0479">Metal-binding</keyword>
<evidence type="ECO:0000256" key="3">
    <source>
        <dbReference type="ARBA" id="ARBA00022771"/>
    </source>
</evidence>
<sequence length="245" mass="27300">KNSVKIISEISKDMNTESRMIENGASMDSVESNGTVDVSDAQSDYQTTLHNEVHNTLESENINSVCEKNADPYTVDVSDILESNILYQNQEKSITIENVFKCNVCDMRFTASSHLQAHAITHAKARPHKCDFCDLGFMTRGHLESHKKKHTGVKPFKCDVCGAGFAHNSNLKSHKRTHTGEKPYMCDICETGFANKGTLDAHKSTHTGEKPFKCDFCGIGFSRKGHLVTHKRSHTGEKPYNCDVC</sequence>
<organism evidence="8">
    <name type="scientific">Arion vulgaris</name>
    <dbReference type="NCBI Taxonomy" id="1028688"/>
    <lineage>
        <taxon>Eukaryota</taxon>
        <taxon>Metazoa</taxon>
        <taxon>Spiralia</taxon>
        <taxon>Lophotrochozoa</taxon>
        <taxon>Mollusca</taxon>
        <taxon>Gastropoda</taxon>
        <taxon>Heterobranchia</taxon>
        <taxon>Euthyneura</taxon>
        <taxon>Panpulmonata</taxon>
        <taxon>Eupulmonata</taxon>
        <taxon>Stylommatophora</taxon>
        <taxon>Helicina</taxon>
        <taxon>Arionoidea</taxon>
        <taxon>Arionidae</taxon>
        <taxon>Arion</taxon>
    </lineage>
</organism>
<evidence type="ECO:0000259" key="7">
    <source>
        <dbReference type="PROSITE" id="PS50157"/>
    </source>
</evidence>
<feature type="domain" description="C2H2-type" evidence="7">
    <location>
        <begin position="128"/>
        <end position="155"/>
    </location>
</feature>
<evidence type="ECO:0000256" key="6">
    <source>
        <dbReference type="PROSITE-ProRule" id="PRU00042"/>
    </source>
</evidence>
<feature type="domain" description="C2H2-type" evidence="7">
    <location>
        <begin position="100"/>
        <end position="127"/>
    </location>
</feature>
<dbReference type="FunFam" id="3.30.160.60:FF:000624">
    <property type="entry name" value="zinc finger protein 697"/>
    <property type="match status" value="1"/>
</dbReference>
<dbReference type="PROSITE" id="PS50157">
    <property type="entry name" value="ZINC_FINGER_C2H2_2"/>
    <property type="match status" value="5"/>
</dbReference>
<dbReference type="InterPro" id="IPR036236">
    <property type="entry name" value="Znf_C2H2_sf"/>
</dbReference>
<keyword evidence="3 6" id="KW-0863">Zinc-finger</keyword>
<keyword evidence="5" id="KW-0539">Nucleus</keyword>
<dbReference type="PANTHER" id="PTHR23235:SF142">
    <property type="entry name" value="ZINC FINGER PROTEIN 384"/>
    <property type="match status" value="1"/>
</dbReference>
<gene>
    <name evidence="8" type="primary">ORF35963</name>
</gene>
<dbReference type="AlphaFoldDB" id="A0A0B6YU59"/>
<dbReference type="Gene3D" id="3.30.160.60">
    <property type="entry name" value="Classic Zinc Finger"/>
    <property type="match status" value="5"/>
</dbReference>
<evidence type="ECO:0000256" key="4">
    <source>
        <dbReference type="ARBA" id="ARBA00022833"/>
    </source>
</evidence>
<dbReference type="GO" id="GO:0000978">
    <property type="term" value="F:RNA polymerase II cis-regulatory region sequence-specific DNA binding"/>
    <property type="evidence" value="ECO:0007669"/>
    <property type="project" value="TreeGrafter"/>
</dbReference>
<accession>A0A0B6YU59</accession>
<evidence type="ECO:0000256" key="5">
    <source>
        <dbReference type="ARBA" id="ARBA00023242"/>
    </source>
</evidence>
<dbReference type="GO" id="GO:0008270">
    <property type="term" value="F:zinc ion binding"/>
    <property type="evidence" value="ECO:0007669"/>
    <property type="project" value="UniProtKB-KW"/>
</dbReference>
<feature type="domain" description="C2H2-type" evidence="7">
    <location>
        <begin position="212"/>
        <end position="239"/>
    </location>
</feature>
<dbReference type="PROSITE" id="PS00028">
    <property type="entry name" value="ZINC_FINGER_C2H2_1"/>
    <property type="match status" value="5"/>
</dbReference>
<dbReference type="FunFam" id="3.30.160.60:FF:000446">
    <property type="entry name" value="Zinc finger protein"/>
    <property type="match status" value="1"/>
</dbReference>
<keyword evidence="4" id="KW-0862">Zinc</keyword>
<evidence type="ECO:0000256" key="2">
    <source>
        <dbReference type="ARBA" id="ARBA00022737"/>
    </source>
</evidence>
<evidence type="ECO:0000313" key="8">
    <source>
        <dbReference type="EMBL" id="CEK59331.1"/>
    </source>
</evidence>
<proteinExistence type="predicted"/>
<dbReference type="InterPro" id="IPR013087">
    <property type="entry name" value="Znf_C2H2_type"/>
</dbReference>
<evidence type="ECO:0000256" key="1">
    <source>
        <dbReference type="ARBA" id="ARBA00022723"/>
    </source>
</evidence>
<keyword evidence="2" id="KW-0677">Repeat</keyword>
<dbReference type="GO" id="GO:0000981">
    <property type="term" value="F:DNA-binding transcription factor activity, RNA polymerase II-specific"/>
    <property type="evidence" value="ECO:0007669"/>
    <property type="project" value="TreeGrafter"/>
</dbReference>
<dbReference type="FunFam" id="3.30.160.60:FF:002343">
    <property type="entry name" value="Zinc finger protein 33A"/>
    <property type="match status" value="2"/>
</dbReference>
<dbReference type="SMART" id="SM00355">
    <property type="entry name" value="ZnF_C2H2"/>
    <property type="match status" value="5"/>
</dbReference>
<feature type="non-terminal residue" evidence="8">
    <location>
        <position position="1"/>
    </location>
</feature>
<reference evidence="8" key="1">
    <citation type="submission" date="2014-12" db="EMBL/GenBank/DDBJ databases">
        <title>Insight into the proteome of Arion vulgaris.</title>
        <authorList>
            <person name="Aradska J."/>
            <person name="Bulat T."/>
            <person name="Smidak R."/>
            <person name="Sarate P."/>
            <person name="Gangsoo J."/>
            <person name="Sialana F."/>
            <person name="Bilban M."/>
            <person name="Lubec G."/>
        </authorList>
    </citation>
    <scope>NUCLEOTIDE SEQUENCE</scope>
    <source>
        <tissue evidence="8">Skin</tissue>
    </source>
</reference>
<feature type="domain" description="C2H2-type" evidence="7">
    <location>
        <begin position="156"/>
        <end position="183"/>
    </location>
</feature>
<feature type="domain" description="C2H2-type" evidence="7">
    <location>
        <begin position="184"/>
        <end position="211"/>
    </location>
</feature>
<feature type="non-terminal residue" evidence="8">
    <location>
        <position position="245"/>
    </location>
</feature>